<evidence type="ECO:0000259" key="2">
    <source>
        <dbReference type="PROSITE" id="PS50110"/>
    </source>
</evidence>
<protein>
    <submittedName>
        <fullName evidence="3">Response regulator</fullName>
    </submittedName>
</protein>
<dbReference type="EMBL" id="JAXAFJ010000003">
    <property type="protein sequence ID" value="MDX6805897.1"/>
    <property type="molecule type" value="Genomic_DNA"/>
</dbReference>
<sequence>MSDGALKDLRILVVEDEYLLAEDLRDVLSAAGAIVVGPCPTVADAIACLDAETPLDIAILDVNLRGEMIFPVAELLDARAIPFIFTTGYQQESFPEKFSRAAHLEKPVAADKVASAVMEQVHRSA</sequence>
<evidence type="ECO:0000256" key="1">
    <source>
        <dbReference type="PROSITE-ProRule" id="PRU00169"/>
    </source>
</evidence>
<gene>
    <name evidence="3" type="ORF">SCD90_07460</name>
</gene>
<evidence type="ECO:0000313" key="3">
    <source>
        <dbReference type="EMBL" id="MDX6805897.1"/>
    </source>
</evidence>
<dbReference type="RefSeq" id="WP_319844020.1">
    <property type="nucleotide sequence ID" value="NZ_JAXAFJ010000003.1"/>
</dbReference>
<proteinExistence type="predicted"/>
<reference evidence="3 4" key="1">
    <citation type="submission" date="2023-11" db="EMBL/GenBank/DDBJ databases">
        <authorList>
            <person name="Bao R."/>
        </authorList>
    </citation>
    <scope>NUCLEOTIDE SEQUENCE [LARGE SCALE GENOMIC DNA]</scope>
    <source>
        <strain evidence="3 4">PJ23</strain>
    </source>
</reference>
<dbReference type="Proteomes" id="UP001274321">
    <property type="component" value="Unassembled WGS sequence"/>
</dbReference>
<keyword evidence="1" id="KW-0597">Phosphoprotein</keyword>
<dbReference type="InterPro" id="IPR011006">
    <property type="entry name" value="CheY-like_superfamily"/>
</dbReference>
<evidence type="ECO:0000313" key="4">
    <source>
        <dbReference type="Proteomes" id="UP001274321"/>
    </source>
</evidence>
<dbReference type="SUPFAM" id="SSF52172">
    <property type="entry name" value="CheY-like"/>
    <property type="match status" value="1"/>
</dbReference>
<name>A0ABU4RM49_9HYPH</name>
<comment type="caution">
    <text evidence="3">The sequence shown here is derived from an EMBL/GenBank/DDBJ whole genome shotgun (WGS) entry which is preliminary data.</text>
</comment>
<dbReference type="InterPro" id="IPR001789">
    <property type="entry name" value="Sig_transdc_resp-reg_receiver"/>
</dbReference>
<dbReference type="Pfam" id="PF00072">
    <property type="entry name" value="Response_reg"/>
    <property type="match status" value="1"/>
</dbReference>
<dbReference type="PROSITE" id="PS50110">
    <property type="entry name" value="RESPONSE_REGULATORY"/>
    <property type="match status" value="1"/>
</dbReference>
<accession>A0ABU4RM49</accession>
<feature type="domain" description="Response regulatory" evidence="2">
    <location>
        <begin position="10"/>
        <end position="121"/>
    </location>
</feature>
<keyword evidence="4" id="KW-1185">Reference proteome</keyword>
<organism evidence="3 4">
    <name type="scientific">Terrihabitans rhizophilus</name>
    <dbReference type="NCBI Taxonomy" id="3092662"/>
    <lineage>
        <taxon>Bacteria</taxon>
        <taxon>Pseudomonadati</taxon>
        <taxon>Pseudomonadota</taxon>
        <taxon>Alphaproteobacteria</taxon>
        <taxon>Hyphomicrobiales</taxon>
        <taxon>Terrihabitans</taxon>
    </lineage>
</organism>
<dbReference type="SMART" id="SM00448">
    <property type="entry name" value="REC"/>
    <property type="match status" value="1"/>
</dbReference>
<dbReference type="Gene3D" id="3.40.50.2300">
    <property type="match status" value="1"/>
</dbReference>
<feature type="modified residue" description="4-aspartylphosphate" evidence="1">
    <location>
        <position position="61"/>
    </location>
</feature>